<dbReference type="AlphaFoldDB" id="A0A399NQ46"/>
<feature type="non-terminal residue" evidence="1">
    <location>
        <position position="1"/>
    </location>
</feature>
<comment type="caution">
    <text evidence="1">The sequence shown here is derived from an EMBL/GenBank/DDBJ whole genome shotgun (WGS) entry which is preliminary data.</text>
</comment>
<dbReference type="RefSeq" id="WP_147362404.1">
    <property type="nucleotide sequence ID" value="NZ_QWEC01000207.1"/>
</dbReference>
<dbReference type="Proteomes" id="UP000266298">
    <property type="component" value="Unassembled WGS sequence"/>
</dbReference>
<evidence type="ECO:0000313" key="1">
    <source>
        <dbReference type="EMBL" id="RII96292.1"/>
    </source>
</evidence>
<name>A0A399NQ46_9MICO</name>
<sequence length="85" mass="8965">GEPAAPDGGETWAAAAVRARAILDDVAADPRTTLVVAHGYLLRVLYLTALGRSPALTRSLVWANGQLIELERDGSGWRERSAPAG</sequence>
<protein>
    <submittedName>
        <fullName evidence="1">Histidine phosphatase family protein</fullName>
    </submittedName>
</protein>
<organism evidence="1 2">
    <name type="scientific">Clavibacter michiganensis</name>
    <dbReference type="NCBI Taxonomy" id="28447"/>
    <lineage>
        <taxon>Bacteria</taxon>
        <taxon>Bacillati</taxon>
        <taxon>Actinomycetota</taxon>
        <taxon>Actinomycetes</taxon>
        <taxon>Micrococcales</taxon>
        <taxon>Microbacteriaceae</taxon>
        <taxon>Clavibacter</taxon>
    </lineage>
</organism>
<dbReference type="InterPro" id="IPR029033">
    <property type="entry name" value="His_PPase_superfam"/>
</dbReference>
<proteinExistence type="predicted"/>
<dbReference type="InterPro" id="IPR013078">
    <property type="entry name" value="His_Pase_superF_clade-1"/>
</dbReference>
<dbReference type="EMBL" id="QWEC01000207">
    <property type="protein sequence ID" value="RII96292.1"/>
    <property type="molecule type" value="Genomic_DNA"/>
</dbReference>
<accession>A0A399NQ46</accession>
<dbReference type="SUPFAM" id="SSF53254">
    <property type="entry name" value="Phosphoglycerate mutase-like"/>
    <property type="match status" value="1"/>
</dbReference>
<gene>
    <name evidence="1" type="ORF">DZF96_12000</name>
</gene>
<evidence type="ECO:0000313" key="2">
    <source>
        <dbReference type="Proteomes" id="UP000266298"/>
    </source>
</evidence>
<reference evidence="1 2" key="1">
    <citation type="submission" date="2018-08" db="EMBL/GenBank/DDBJ databases">
        <title>Genome Sequence of Clavibacter michiganensis Subspecies type strains, and the Atypical Peach-Colored Strains Isolated from Tomato.</title>
        <authorList>
            <person name="Osdaghi E."/>
            <person name="Portier P."/>
            <person name="Briand M."/>
            <person name="Jacques M.-A."/>
        </authorList>
    </citation>
    <scope>NUCLEOTIDE SEQUENCE [LARGE SCALE GENOMIC DNA]</scope>
    <source>
        <strain evidence="1 2">CFBP 7493</strain>
    </source>
</reference>
<dbReference type="Pfam" id="PF00300">
    <property type="entry name" value="His_Phos_1"/>
    <property type="match status" value="1"/>
</dbReference>
<dbReference type="Gene3D" id="3.40.50.1240">
    <property type="entry name" value="Phosphoglycerate mutase-like"/>
    <property type="match status" value="1"/>
</dbReference>